<organism evidence="1">
    <name type="scientific">Ackermannviridae sp</name>
    <dbReference type="NCBI Taxonomy" id="2831612"/>
    <lineage>
        <taxon>Viruses</taxon>
        <taxon>Duplodnaviria</taxon>
        <taxon>Heunggongvirae</taxon>
        <taxon>Uroviricota</taxon>
        <taxon>Caudoviricetes</taxon>
        <taxon>Pantevenvirales</taxon>
        <taxon>Ackermannviridae</taxon>
    </lineage>
</organism>
<protein>
    <submittedName>
        <fullName evidence="1">Uncharacterized protein</fullName>
    </submittedName>
</protein>
<reference evidence="1" key="1">
    <citation type="journal article" date="2021" name="Proc. Natl. Acad. Sci. U.S.A.">
        <title>A Catalog of Tens of Thousands of Viruses from Human Metagenomes Reveals Hidden Associations with Chronic Diseases.</title>
        <authorList>
            <person name="Tisza M.J."/>
            <person name="Buck C.B."/>
        </authorList>
    </citation>
    <scope>NUCLEOTIDE SEQUENCE</scope>
    <source>
        <strain evidence="1">CtASH1</strain>
    </source>
</reference>
<accession>A0A8S5VUB3</accession>
<sequence length="74" mass="8419">MTIKDCIIDICKSIGKISVSDILKYVRNNGWFEKDLSIDIDDDDTISFGKIQKFVRDGIDTITESESEEVNSEE</sequence>
<name>A0A8S5VUB3_9CAUD</name>
<dbReference type="EMBL" id="BK035393">
    <property type="protein sequence ID" value="DAG98008.1"/>
    <property type="molecule type" value="Genomic_DNA"/>
</dbReference>
<evidence type="ECO:0000313" key="1">
    <source>
        <dbReference type="EMBL" id="DAG98008.1"/>
    </source>
</evidence>
<proteinExistence type="predicted"/>